<protein>
    <submittedName>
        <fullName evidence="2">Uncharacterized protein</fullName>
    </submittedName>
</protein>
<organism evidence="2 3">
    <name type="scientific">Anisodus acutangulus</name>
    <dbReference type="NCBI Taxonomy" id="402998"/>
    <lineage>
        <taxon>Eukaryota</taxon>
        <taxon>Viridiplantae</taxon>
        <taxon>Streptophyta</taxon>
        <taxon>Embryophyta</taxon>
        <taxon>Tracheophyta</taxon>
        <taxon>Spermatophyta</taxon>
        <taxon>Magnoliopsida</taxon>
        <taxon>eudicotyledons</taxon>
        <taxon>Gunneridae</taxon>
        <taxon>Pentapetalae</taxon>
        <taxon>asterids</taxon>
        <taxon>lamiids</taxon>
        <taxon>Solanales</taxon>
        <taxon>Solanaceae</taxon>
        <taxon>Solanoideae</taxon>
        <taxon>Hyoscyameae</taxon>
        <taxon>Anisodus</taxon>
    </lineage>
</organism>
<comment type="caution">
    <text evidence="2">The sequence shown here is derived from an EMBL/GenBank/DDBJ whole genome shotgun (WGS) entry which is preliminary data.</text>
</comment>
<sequence length="171" mass="19081">MHSGLSGVDPESSRENHNQGFMKTNPRGQSIPRDGMRLIKLADTKVTKLVSEFPAYVKNVIETTLPPHTATLEAVTNEQRSIKSQLQPIELRLKRIESGGEKCLPAIKTELQQVKTQLSALDSHDIAPLETILPLAVELFSTQPHVSTEPHVNPSPERDDEDDDDEDRSER</sequence>
<accession>A0A9Q1M5Q7</accession>
<dbReference type="EMBL" id="JAJAGQ010000009">
    <property type="protein sequence ID" value="KAJ8552658.1"/>
    <property type="molecule type" value="Genomic_DNA"/>
</dbReference>
<evidence type="ECO:0000313" key="2">
    <source>
        <dbReference type="EMBL" id="KAJ8552658.1"/>
    </source>
</evidence>
<dbReference type="Proteomes" id="UP001152561">
    <property type="component" value="Unassembled WGS sequence"/>
</dbReference>
<feature type="region of interest" description="Disordered" evidence="1">
    <location>
        <begin position="144"/>
        <end position="171"/>
    </location>
</feature>
<feature type="compositionally biased region" description="Acidic residues" evidence="1">
    <location>
        <begin position="158"/>
        <end position="171"/>
    </location>
</feature>
<proteinExistence type="predicted"/>
<evidence type="ECO:0000313" key="3">
    <source>
        <dbReference type="Proteomes" id="UP001152561"/>
    </source>
</evidence>
<gene>
    <name evidence="2" type="ORF">K7X08_020051</name>
</gene>
<keyword evidence="3" id="KW-1185">Reference proteome</keyword>
<feature type="region of interest" description="Disordered" evidence="1">
    <location>
        <begin position="1"/>
        <end position="33"/>
    </location>
</feature>
<name>A0A9Q1M5Q7_9SOLA</name>
<evidence type="ECO:0000256" key="1">
    <source>
        <dbReference type="SAM" id="MobiDB-lite"/>
    </source>
</evidence>
<feature type="compositionally biased region" description="Polar residues" evidence="1">
    <location>
        <begin position="18"/>
        <end position="28"/>
    </location>
</feature>
<dbReference type="AlphaFoldDB" id="A0A9Q1M5Q7"/>
<reference evidence="3" key="1">
    <citation type="journal article" date="2023" name="Proc. Natl. Acad. Sci. U.S.A.">
        <title>Genomic and structural basis for evolution of tropane alkaloid biosynthesis.</title>
        <authorList>
            <person name="Wanga Y.-J."/>
            <person name="Taina T."/>
            <person name="Yua J.-Y."/>
            <person name="Lia J."/>
            <person name="Xua B."/>
            <person name="Chenc J."/>
            <person name="D'Auriad J.C."/>
            <person name="Huanga J.-P."/>
            <person name="Huanga S.-X."/>
        </authorList>
    </citation>
    <scope>NUCLEOTIDE SEQUENCE [LARGE SCALE GENOMIC DNA]</scope>
    <source>
        <strain evidence="3">cv. KIB-2019</strain>
    </source>
</reference>